<dbReference type="CDD" id="cd01630">
    <property type="entry name" value="HAD_KDO-like"/>
    <property type="match status" value="1"/>
</dbReference>
<dbReference type="InterPro" id="IPR050793">
    <property type="entry name" value="CMP-NeuNAc_synthase"/>
</dbReference>
<evidence type="ECO:0000256" key="1">
    <source>
        <dbReference type="ARBA" id="ARBA00001946"/>
    </source>
</evidence>
<dbReference type="GO" id="GO:0046872">
    <property type="term" value="F:metal ion binding"/>
    <property type="evidence" value="ECO:0007669"/>
    <property type="project" value="UniProtKB-KW"/>
</dbReference>
<reference key="2">
    <citation type="submission" date="2011-04" db="EMBL/GenBank/DDBJ databases">
        <title>Complete sequence of chromosome of Haliscomenobacter hydrossis DSM 1100.</title>
        <authorList>
            <consortium name="US DOE Joint Genome Institute (JGI-PGF)"/>
            <person name="Lucas S."/>
            <person name="Han J."/>
            <person name="Lapidus A."/>
            <person name="Bruce D."/>
            <person name="Goodwin L."/>
            <person name="Pitluck S."/>
            <person name="Peters L."/>
            <person name="Kyrpides N."/>
            <person name="Mavromatis K."/>
            <person name="Ivanova N."/>
            <person name="Ovchinnikova G."/>
            <person name="Pagani I."/>
            <person name="Daligault H."/>
            <person name="Detter J.C."/>
            <person name="Han C."/>
            <person name="Land M."/>
            <person name="Hauser L."/>
            <person name="Markowitz V."/>
            <person name="Cheng J.-F."/>
            <person name="Hugenholtz P."/>
            <person name="Woyke T."/>
            <person name="Wu D."/>
            <person name="Verbarg S."/>
            <person name="Frueling A."/>
            <person name="Brambilla E."/>
            <person name="Klenk H.-P."/>
            <person name="Eisen J.A."/>
        </authorList>
    </citation>
    <scope>NUCLEOTIDE SEQUENCE</scope>
    <source>
        <strain>DSM 1100</strain>
    </source>
</reference>
<dbReference type="SFLD" id="SFLDG01136">
    <property type="entry name" value="C1.6:_Phosphoserine_Phosphatas"/>
    <property type="match status" value="1"/>
</dbReference>
<evidence type="ECO:0000256" key="6">
    <source>
        <dbReference type="ARBA" id="ARBA00022842"/>
    </source>
</evidence>
<dbReference type="GO" id="GO:0008781">
    <property type="term" value="F:N-acylneuraminate cytidylyltransferase activity"/>
    <property type="evidence" value="ECO:0007669"/>
    <property type="project" value="TreeGrafter"/>
</dbReference>
<dbReference type="SFLD" id="SFLDS00003">
    <property type="entry name" value="Haloacid_Dehalogenase"/>
    <property type="match status" value="1"/>
</dbReference>
<reference evidence="8 9" key="1">
    <citation type="journal article" date="2011" name="Stand. Genomic Sci.">
        <title>Complete genome sequence of Haliscomenobacter hydrossis type strain (O).</title>
        <authorList>
            <consortium name="US DOE Joint Genome Institute (JGI-PGF)"/>
            <person name="Daligault H."/>
            <person name="Lapidus A."/>
            <person name="Zeytun A."/>
            <person name="Nolan M."/>
            <person name="Lucas S."/>
            <person name="Del Rio T.G."/>
            <person name="Tice H."/>
            <person name="Cheng J.F."/>
            <person name="Tapia R."/>
            <person name="Han C."/>
            <person name="Goodwin L."/>
            <person name="Pitluck S."/>
            <person name="Liolios K."/>
            <person name="Pagani I."/>
            <person name="Ivanova N."/>
            <person name="Huntemann M."/>
            <person name="Mavromatis K."/>
            <person name="Mikhailova N."/>
            <person name="Pati A."/>
            <person name="Chen A."/>
            <person name="Palaniappan K."/>
            <person name="Land M."/>
            <person name="Hauser L."/>
            <person name="Brambilla E.M."/>
            <person name="Rohde M."/>
            <person name="Verbarg S."/>
            <person name="Goker M."/>
            <person name="Bristow J."/>
            <person name="Eisen J.A."/>
            <person name="Markowitz V."/>
            <person name="Hugenholtz P."/>
            <person name="Kyrpides N.C."/>
            <person name="Klenk H.P."/>
            <person name="Woyke T."/>
        </authorList>
    </citation>
    <scope>NUCLEOTIDE SEQUENCE [LARGE SCALE GENOMIC DNA]</scope>
    <source>
        <strain evidence="9">ATCC 27775 / DSM 1100 / LMG 10767 / O</strain>
    </source>
</reference>
<dbReference type="PANTHER" id="PTHR21485:SF3">
    <property type="entry name" value="N-ACYLNEURAMINATE CYTIDYLYLTRANSFERASE"/>
    <property type="match status" value="1"/>
</dbReference>
<sequence>MNHLEIFSTIHTFIFDVDGVMTNNEVVITESGELLRTMNVRDGLAMRIAIDKGFRIAVITGGRSEGVKKRLEALGVKDIYSGISNKLEAFDEFVEKYELDPVGILYMGDDLPDYPVLRRVGLATCPKNSAPELFPIVNYVSPYNGGEGCVRDVIEKVLRLQGKWSEE</sequence>
<dbReference type="SFLD" id="SFLDG01138">
    <property type="entry name" value="C1.6.2:_Deoxy-d-mannose-octulo"/>
    <property type="match status" value="1"/>
</dbReference>
<evidence type="ECO:0000313" key="9">
    <source>
        <dbReference type="Proteomes" id="UP000008461"/>
    </source>
</evidence>
<dbReference type="GO" id="GO:0016788">
    <property type="term" value="F:hydrolase activity, acting on ester bonds"/>
    <property type="evidence" value="ECO:0007669"/>
    <property type="project" value="InterPro"/>
</dbReference>
<dbReference type="Gene3D" id="3.40.50.1000">
    <property type="entry name" value="HAD superfamily/HAD-like"/>
    <property type="match status" value="1"/>
</dbReference>
<proteinExistence type="inferred from homology"/>
<dbReference type="HOGENOM" id="CLU_106694_1_0_10"/>
<evidence type="ECO:0000256" key="5">
    <source>
        <dbReference type="ARBA" id="ARBA00022801"/>
    </source>
</evidence>
<feature type="binding site" evidence="7">
    <location>
        <position position="16"/>
    </location>
    <ligand>
        <name>Mg(2+)</name>
        <dbReference type="ChEBI" id="CHEBI:18420"/>
    </ligand>
</feature>
<keyword evidence="9" id="KW-1185">Reference proteome</keyword>
<dbReference type="Pfam" id="PF08282">
    <property type="entry name" value="Hydrolase_3"/>
    <property type="match status" value="1"/>
</dbReference>
<feature type="binding site" evidence="7">
    <location>
        <position position="109"/>
    </location>
    <ligand>
        <name>Mg(2+)</name>
        <dbReference type="ChEBI" id="CHEBI:18420"/>
    </ligand>
</feature>
<keyword evidence="5" id="KW-0378">Hydrolase</keyword>
<protein>
    <submittedName>
        <fullName evidence="8">3-deoxy-D-manno-octulosonate 8-phosphate phosphatase, YrbI family</fullName>
    </submittedName>
</protein>
<dbReference type="STRING" id="760192.Halhy_0257"/>
<comment type="subunit">
    <text evidence="3">Homotetramer.</text>
</comment>
<dbReference type="RefSeq" id="WP_013762733.1">
    <property type="nucleotide sequence ID" value="NC_015510.1"/>
</dbReference>
<dbReference type="EMBL" id="CP002691">
    <property type="protein sequence ID" value="AEE48169.1"/>
    <property type="molecule type" value="Genomic_DNA"/>
</dbReference>
<dbReference type="InterPro" id="IPR036412">
    <property type="entry name" value="HAD-like_sf"/>
</dbReference>
<dbReference type="InterPro" id="IPR010023">
    <property type="entry name" value="KdsC_fam"/>
</dbReference>
<feature type="binding site" evidence="7">
    <location>
        <position position="18"/>
    </location>
    <ligand>
        <name>substrate</name>
    </ligand>
</feature>
<keyword evidence="6 7" id="KW-0460">Magnesium</keyword>
<dbReference type="NCBIfam" id="TIGR01670">
    <property type="entry name" value="KdsC-phosphatas"/>
    <property type="match status" value="1"/>
</dbReference>
<evidence type="ECO:0000256" key="4">
    <source>
        <dbReference type="ARBA" id="ARBA00022723"/>
    </source>
</evidence>
<gene>
    <name evidence="8" type="ordered locus">Halhy_0257</name>
</gene>
<dbReference type="FunFam" id="3.40.50.1000:FF:000029">
    <property type="entry name" value="3-deoxy-D-manno-octulosonate 8-phosphate phosphatase KdsC"/>
    <property type="match status" value="1"/>
</dbReference>
<dbReference type="Proteomes" id="UP000008461">
    <property type="component" value="Chromosome"/>
</dbReference>
<comment type="similarity">
    <text evidence="2">Belongs to the KdsC family.</text>
</comment>
<dbReference type="KEGG" id="hhy:Halhy_0257"/>
<dbReference type="PIRSF" id="PIRSF006118">
    <property type="entry name" value="KDO8-P_Ptase"/>
    <property type="match status" value="1"/>
</dbReference>
<dbReference type="OrthoDB" id="9805604at2"/>
<evidence type="ECO:0000256" key="3">
    <source>
        <dbReference type="ARBA" id="ARBA00011881"/>
    </source>
</evidence>
<dbReference type="InterPro" id="IPR023214">
    <property type="entry name" value="HAD_sf"/>
</dbReference>
<dbReference type="SUPFAM" id="SSF56784">
    <property type="entry name" value="HAD-like"/>
    <property type="match status" value="1"/>
</dbReference>
<name>F4KUZ3_HALH1</name>
<organism evidence="8 9">
    <name type="scientific">Haliscomenobacter hydrossis (strain ATCC 27775 / DSM 1100 / LMG 10767 / O)</name>
    <dbReference type="NCBI Taxonomy" id="760192"/>
    <lineage>
        <taxon>Bacteria</taxon>
        <taxon>Pseudomonadati</taxon>
        <taxon>Bacteroidota</taxon>
        <taxon>Saprospiria</taxon>
        <taxon>Saprospirales</taxon>
        <taxon>Haliscomenobacteraceae</taxon>
        <taxon>Haliscomenobacter</taxon>
    </lineage>
</organism>
<evidence type="ECO:0000256" key="7">
    <source>
        <dbReference type="PIRSR" id="PIRSR006118-2"/>
    </source>
</evidence>
<comment type="cofactor">
    <cofactor evidence="1 7">
        <name>Mg(2+)</name>
        <dbReference type="ChEBI" id="CHEBI:18420"/>
    </cofactor>
</comment>
<dbReference type="AlphaFoldDB" id="F4KUZ3"/>
<accession>F4KUZ3</accession>
<dbReference type="PANTHER" id="PTHR21485">
    <property type="entry name" value="HAD SUPERFAMILY MEMBERS CMAS AND KDSC"/>
    <property type="match status" value="1"/>
</dbReference>
<evidence type="ECO:0000313" key="8">
    <source>
        <dbReference type="EMBL" id="AEE48169.1"/>
    </source>
</evidence>
<keyword evidence="4 7" id="KW-0479">Metal-binding</keyword>
<evidence type="ECO:0000256" key="2">
    <source>
        <dbReference type="ARBA" id="ARBA00005893"/>
    </source>
</evidence>
<dbReference type="eggNOG" id="COG1778">
    <property type="taxonomic scope" value="Bacteria"/>
</dbReference>